<keyword evidence="8" id="KW-0482">Metalloprotease</keyword>
<evidence type="ECO:0000256" key="10">
    <source>
        <dbReference type="ARBA" id="ARBA00093448"/>
    </source>
</evidence>
<dbReference type="Proteomes" id="UP000078476">
    <property type="component" value="Unassembled WGS sequence"/>
</dbReference>
<evidence type="ECO:0000313" key="12">
    <source>
        <dbReference type="EMBL" id="OAI10210.1"/>
    </source>
</evidence>
<name>A0A177MZ12_9GAMM</name>
<comment type="similarity">
    <text evidence="10">Belongs to the peptidase M15 family.</text>
</comment>
<sequence>MLQRILENRTSDDSDIVMSRRRFVGHLVCGSLLTLGSPVIAEAAKARFPIHKTLAFDNLNTGDKLKLTYYEKGRYISSALREIDYLLRDYRTGDVHRIDPALLDQLHELKMIMGVNRPFEIISGYRSPHTNAKLRNHSSGVANNSLHMQGRAIDIRLEGLDTRHLRNAALSMHRGGVGYYAKSDFVHLDTGNFRTW</sequence>
<keyword evidence="4" id="KW-0479">Metal-binding</keyword>
<dbReference type="AlphaFoldDB" id="A0A177MZ12"/>
<accession>A0A177MZ12</accession>
<evidence type="ECO:0000256" key="4">
    <source>
        <dbReference type="ARBA" id="ARBA00022723"/>
    </source>
</evidence>
<protein>
    <recommendedName>
        <fullName evidence="11">Murein endopeptidase K</fullName>
    </recommendedName>
</protein>
<dbReference type="InterPro" id="IPR009045">
    <property type="entry name" value="Zn_M74/Hedgehog-like"/>
</dbReference>
<keyword evidence="13" id="KW-1185">Reference proteome</keyword>
<comment type="caution">
    <text evidence="12">The sequence shown here is derived from an EMBL/GenBank/DDBJ whole genome shotgun (WGS) entry which is preliminary data.</text>
</comment>
<evidence type="ECO:0000256" key="6">
    <source>
        <dbReference type="ARBA" id="ARBA00022801"/>
    </source>
</evidence>
<evidence type="ECO:0000256" key="9">
    <source>
        <dbReference type="ARBA" id="ARBA00023316"/>
    </source>
</evidence>
<evidence type="ECO:0000256" key="3">
    <source>
        <dbReference type="ARBA" id="ARBA00022670"/>
    </source>
</evidence>
<evidence type="ECO:0000256" key="5">
    <source>
        <dbReference type="ARBA" id="ARBA00022729"/>
    </source>
</evidence>
<keyword evidence="3" id="KW-0645">Protease</keyword>
<dbReference type="PANTHER" id="PTHR37425">
    <property type="match status" value="1"/>
</dbReference>
<keyword evidence="9" id="KW-0961">Cell wall biogenesis/degradation</keyword>
<evidence type="ECO:0000256" key="8">
    <source>
        <dbReference type="ARBA" id="ARBA00023049"/>
    </source>
</evidence>
<proteinExistence type="inferred from homology"/>
<dbReference type="GO" id="GO:0006508">
    <property type="term" value="P:proteolysis"/>
    <property type="evidence" value="ECO:0007669"/>
    <property type="project" value="UniProtKB-KW"/>
</dbReference>
<dbReference type="EMBL" id="LUUI01000157">
    <property type="protein sequence ID" value="OAI10210.1"/>
    <property type="molecule type" value="Genomic_DNA"/>
</dbReference>
<dbReference type="PANTHER" id="PTHR37425:SF1">
    <property type="entry name" value="OUTER MEMBRANE PROTEIN"/>
    <property type="match status" value="1"/>
</dbReference>
<evidence type="ECO:0000256" key="1">
    <source>
        <dbReference type="ARBA" id="ARBA00001947"/>
    </source>
</evidence>
<dbReference type="GO" id="GO:0071555">
    <property type="term" value="P:cell wall organization"/>
    <property type="evidence" value="ECO:0007669"/>
    <property type="project" value="UniProtKB-KW"/>
</dbReference>
<keyword evidence="7" id="KW-0862">Zinc</keyword>
<evidence type="ECO:0000256" key="11">
    <source>
        <dbReference type="ARBA" id="ARBA00093666"/>
    </source>
</evidence>
<dbReference type="Pfam" id="PF05951">
    <property type="entry name" value="Peptidase_M15_2"/>
    <property type="match status" value="1"/>
</dbReference>
<evidence type="ECO:0000256" key="7">
    <source>
        <dbReference type="ARBA" id="ARBA00022833"/>
    </source>
</evidence>
<keyword evidence="5" id="KW-0732">Signal</keyword>
<dbReference type="CDD" id="cd14844">
    <property type="entry name" value="Zn-DD-carboxypeptidase_like"/>
    <property type="match status" value="1"/>
</dbReference>
<evidence type="ECO:0000256" key="2">
    <source>
        <dbReference type="ARBA" id="ARBA00004776"/>
    </source>
</evidence>
<dbReference type="STRING" id="980561.A1359_17120"/>
<organism evidence="12 13">
    <name type="scientific">Methylomonas lenta</name>
    <dbReference type="NCBI Taxonomy" id="980561"/>
    <lineage>
        <taxon>Bacteria</taxon>
        <taxon>Pseudomonadati</taxon>
        <taxon>Pseudomonadota</taxon>
        <taxon>Gammaproteobacteria</taxon>
        <taxon>Methylococcales</taxon>
        <taxon>Methylococcaceae</taxon>
        <taxon>Methylomonas</taxon>
    </lineage>
</organism>
<dbReference type="InterPro" id="IPR010275">
    <property type="entry name" value="MepK"/>
</dbReference>
<evidence type="ECO:0000313" key="13">
    <source>
        <dbReference type="Proteomes" id="UP000078476"/>
    </source>
</evidence>
<gene>
    <name evidence="12" type="ORF">A1359_17120</name>
</gene>
<comment type="cofactor">
    <cofactor evidence="1">
        <name>Zn(2+)</name>
        <dbReference type="ChEBI" id="CHEBI:29105"/>
    </cofactor>
</comment>
<dbReference type="GO" id="GO:0046872">
    <property type="term" value="F:metal ion binding"/>
    <property type="evidence" value="ECO:0007669"/>
    <property type="project" value="UniProtKB-KW"/>
</dbReference>
<dbReference type="SUPFAM" id="SSF55166">
    <property type="entry name" value="Hedgehog/DD-peptidase"/>
    <property type="match status" value="1"/>
</dbReference>
<dbReference type="Gene3D" id="3.30.1380.10">
    <property type="match status" value="1"/>
</dbReference>
<dbReference type="OrthoDB" id="9782994at2"/>
<dbReference type="RefSeq" id="WP_066987549.1">
    <property type="nucleotide sequence ID" value="NZ_LUUI01000157.1"/>
</dbReference>
<dbReference type="GO" id="GO:0008237">
    <property type="term" value="F:metallopeptidase activity"/>
    <property type="evidence" value="ECO:0007669"/>
    <property type="project" value="UniProtKB-KW"/>
</dbReference>
<comment type="pathway">
    <text evidence="2">Cell wall biogenesis; cell wall polysaccharide biosynthesis.</text>
</comment>
<keyword evidence="6" id="KW-0378">Hydrolase</keyword>
<reference evidence="12 13" key="1">
    <citation type="submission" date="2016-03" db="EMBL/GenBank/DDBJ databases">
        <authorList>
            <person name="Ploux O."/>
        </authorList>
    </citation>
    <scope>NUCLEOTIDE SEQUENCE [LARGE SCALE GENOMIC DNA]</scope>
    <source>
        <strain evidence="12 13">R-45370</strain>
    </source>
</reference>